<dbReference type="Proteomes" id="UP001066276">
    <property type="component" value="Chromosome 4_1"/>
</dbReference>
<evidence type="ECO:0000313" key="1">
    <source>
        <dbReference type="EMBL" id="KAJ1170148.1"/>
    </source>
</evidence>
<protein>
    <submittedName>
        <fullName evidence="1">Uncharacterized protein</fullName>
    </submittedName>
</protein>
<gene>
    <name evidence="1" type="ORF">NDU88_002029</name>
</gene>
<dbReference type="AlphaFoldDB" id="A0AAV7T116"/>
<name>A0AAV7T116_PLEWA</name>
<accession>A0AAV7T116</accession>
<sequence length="81" mass="9248">MYSIHHAQHKRARDVAAGVVILSQYGVYHGRSAKQMDERYERLAVPLVRAGLQRGSIVLLHGRERQATDRDMSNFTLLDVM</sequence>
<keyword evidence="2" id="KW-1185">Reference proteome</keyword>
<dbReference type="EMBL" id="JANPWB010000007">
    <property type="protein sequence ID" value="KAJ1170148.1"/>
    <property type="molecule type" value="Genomic_DNA"/>
</dbReference>
<evidence type="ECO:0000313" key="2">
    <source>
        <dbReference type="Proteomes" id="UP001066276"/>
    </source>
</evidence>
<proteinExistence type="predicted"/>
<reference evidence="1" key="1">
    <citation type="journal article" date="2022" name="bioRxiv">
        <title>Sequencing and chromosome-scale assembly of the giantPleurodeles waltlgenome.</title>
        <authorList>
            <person name="Brown T."/>
            <person name="Elewa A."/>
            <person name="Iarovenko S."/>
            <person name="Subramanian E."/>
            <person name="Araus A.J."/>
            <person name="Petzold A."/>
            <person name="Susuki M."/>
            <person name="Suzuki K.-i.T."/>
            <person name="Hayashi T."/>
            <person name="Toyoda A."/>
            <person name="Oliveira C."/>
            <person name="Osipova E."/>
            <person name="Leigh N.D."/>
            <person name="Simon A."/>
            <person name="Yun M.H."/>
        </authorList>
    </citation>
    <scope>NUCLEOTIDE SEQUENCE</scope>
    <source>
        <strain evidence="1">20211129_DDA</strain>
        <tissue evidence="1">Liver</tissue>
    </source>
</reference>
<comment type="caution">
    <text evidence="1">The sequence shown here is derived from an EMBL/GenBank/DDBJ whole genome shotgun (WGS) entry which is preliminary data.</text>
</comment>
<organism evidence="1 2">
    <name type="scientific">Pleurodeles waltl</name>
    <name type="common">Iberian ribbed newt</name>
    <dbReference type="NCBI Taxonomy" id="8319"/>
    <lineage>
        <taxon>Eukaryota</taxon>
        <taxon>Metazoa</taxon>
        <taxon>Chordata</taxon>
        <taxon>Craniata</taxon>
        <taxon>Vertebrata</taxon>
        <taxon>Euteleostomi</taxon>
        <taxon>Amphibia</taxon>
        <taxon>Batrachia</taxon>
        <taxon>Caudata</taxon>
        <taxon>Salamandroidea</taxon>
        <taxon>Salamandridae</taxon>
        <taxon>Pleurodelinae</taxon>
        <taxon>Pleurodeles</taxon>
    </lineage>
</organism>